<dbReference type="AlphaFoldDB" id="X1RPH3"/>
<name>X1RPH3_9ZZZZ</name>
<keyword evidence="4" id="KW-1133">Transmembrane helix</keyword>
<gene>
    <name evidence="7" type="ORF">S12H4_19267</name>
</gene>
<proteinExistence type="inferred from homology"/>
<comment type="subcellular location">
    <subcellularLocation>
        <location evidence="1">Membrane</location>
        <topology evidence="1">Single-pass membrane protein</topology>
    </subcellularLocation>
</comment>
<dbReference type="Pfam" id="PF04011">
    <property type="entry name" value="LemA"/>
    <property type="match status" value="1"/>
</dbReference>
<accession>X1RPH3</accession>
<feature type="region of interest" description="Disordered" evidence="6">
    <location>
        <begin position="143"/>
        <end position="164"/>
    </location>
</feature>
<sequence>MRQNIIPGLTAAVNQFINHERNVFLSAVKAREDSLSMSKDIEKLIQSLKEISGRDFPPNALSRFMAVAENYPRLVSSPPYQLLISQIADVENQIYNKRIEYNDAVNVYNTYLSTFPANMVGRPMRFRLQPYFSWENKPEWVFPANPDSGEPPLEMKLGKSDPNK</sequence>
<evidence type="ECO:0000256" key="5">
    <source>
        <dbReference type="ARBA" id="ARBA00023136"/>
    </source>
</evidence>
<dbReference type="Gene3D" id="1.20.1440.20">
    <property type="entry name" value="LemA-like domain"/>
    <property type="match status" value="1"/>
</dbReference>
<comment type="similarity">
    <text evidence="2">Belongs to the LemA family.</text>
</comment>
<evidence type="ECO:0000313" key="7">
    <source>
        <dbReference type="EMBL" id="GAI82637.1"/>
    </source>
</evidence>
<keyword evidence="3" id="KW-0812">Transmembrane</keyword>
<dbReference type="InterPro" id="IPR007156">
    <property type="entry name" value="MamQ_LemA"/>
</dbReference>
<keyword evidence="5" id="KW-0472">Membrane</keyword>
<dbReference type="InterPro" id="IPR023353">
    <property type="entry name" value="LemA-like_dom_sf"/>
</dbReference>
<evidence type="ECO:0008006" key="8">
    <source>
        <dbReference type="Google" id="ProtNLM"/>
    </source>
</evidence>
<evidence type="ECO:0000256" key="6">
    <source>
        <dbReference type="SAM" id="MobiDB-lite"/>
    </source>
</evidence>
<evidence type="ECO:0000256" key="2">
    <source>
        <dbReference type="ARBA" id="ARBA00008854"/>
    </source>
</evidence>
<organism evidence="7">
    <name type="scientific">marine sediment metagenome</name>
    <dbReference type="NCBI Taxonomy" id="412755"/>
    <lineage>
        <taxon>unclassified sequences</taxon>
        <taxon>metagenomes</taxon>
        <taxon>ecological metagenomes</taxon>
    </lineage>
</organism>
<reference evidence="7" key="1">
    <citation type="journal article" date="2014" name="Front. Microbiol.">
        <title>High frequency of phylogenetically diverse reductive dehalogenase-homologous genes in deep subseafloor sedimentary metagenomes.</title>
        <authorList>
            <person name="Kawai M."/>
            <person name="Futagami T."/>
            <person name="Toyoda A."/>
            <person name="Takaki Y."/>
            <person name="Nishi S."/>
            <person name="Hori S."/>
            <person name="Arai W."/>
            <person name="Tsubouchi T."/>
            <person name="Morono Y."/>
            <person name="Uchiyama I."/>
            <person name="Ito T."/>
            <person name="Fujiyama A."/>
            <person name="Inagaki F."/>
            <person name="Takami H."/>
        </authorList>
    </citation>
    <scope>NUCLEOTIDE SEQUENCE</scope>
    <source>
        <strain evidence="7">Expedition CK06-06</strain>
    </source>
</reference>
<comment type="caution">
    <text evidence="7">The sequence shown here is derived from an EMBL/GenBank/DDBJ whole genome shotgun (WGS) entry which is preliminary data.</text>
</comment>
<evidence type="ECO:0000256" key="4">
    <source>
        <dbReference type="ARBA" id="ARBA00022989"/>
    </source>
</evidence>
<dbReference type="SUPFAM" id="SSF140478">
    <property type="entry name" value="LemA-like"/>
    <property type="match status" value="1"/>
</dbReference>
<dbReference type="PANTHER" id="PTHR34478:SF1">
    <property type="entry name" value="PROTEIN LEMA"/>
    <property type="match status" value="1"/>
</dbReference>
<protein>
    <recommendedName>
        <fullName evidence="8">LemA family protein</fullName>
    </recommendedName>
</protein>
<dbReference type="GO" id="GO:0016020">
    <property type="term" value="C:membrane"/>
    <property type="evidence" value="ECO:0007669"/>
    <property type="project" value="UniProtKB-SubCell"/>
</dbReference>
<dbReference type="PANTHER" id="PTHR34478">
    <property type="entry name" value="PROTEIN LEMA"/>
    <property type="match status" value="1"/>
</dbReference>
<evidence type="ECO:0000256" key="1">
    <source>
        <dbReference type="ARBA" id="ARBA00004167"/>
    </source>
</evidence>
<dbReference type="EMBL" id="BARW01009614">
    <property type="protein sequence ID" value="GAI82637.1"/>
    <property type="molecule type" value="Genomic_DNA"/>
</dbReference>
<evidence type="ECO:0000256" key="3">
    <source>
        <dbReference type="ARBA" id="ARBA00022692"/>
    </source>
</evidence>